<reference evidence="1 2" key="1">
    <citation type="submission" date="2016-10" db="EMBL/GenBank/DDBJ databases">
        <authorList>
            <person name="de Groot N.N."/>
        </authorList>
    </citation>
    <scope>NUCLEOTIDE SEQUENCE [LARGE SCALE GENOMIC DNA]</scope>
    <source>
        <strain evidence="2">E92,LMG 26720,CCM 7988</strain>
    </source>
</reference>
<dbReference type="Proteomes" id="UP000199306">
    <property type="component" value="Unassembled WGS sequence"/>
</dbReference>
<keyword evidence="2" id="KW-1185">Reference proteome</keyword>
<organism evidence="1 2">
    <name type="scientific">Pseudarcicella hirudinis</name>
    <dbReference type="NCBI Taxonomy" id="1079859"/>
    <lineage>
        <taxon>Bacteria</taxon>
        <taxon>Pseudomonadati</taxon>
        <taxon>Bacteroidota</taxon>
        <taxon>Cytophagia</taxon>
        <taxon>Cytophagales</taxon>
        <taxon>Flectobacillaceae</taxon>
        <taxon>Pseudarcicella</taxon>
    </lineage>
</organism>
<dbReference type="EMBL" id="FOXH01000008">
    <property type="protein sequence ID" value="SFP99129.1"/>
    <property type="molecule type" value="Genomic_DNA"/>
</dbReference>
<evidence type="ECO:0000313" key="1">
    <source>
        <dbReference type="EMBL" id="SFP99129.1"/>
    </source>
</evidence>
<dbReference type="RefSeq" id="WP_092017917.1">
    <property type="nucleotide sequence ID" value="NZ_FOXH01000008.1"/>
</dbReference>
<proteinExistence type="predicted"/>
<dbReference type="AlphaFoldDB" id="A0A1I5UVA3"/>
<evidence type="ECO:0000313" key="2">
    <source>
        <dbReference type="Proteomes" id="UP000199306"/>
    </source>
</evidence>
<protein>
    <submittedName>
        <fullName evidence="1">Uncharacterized protein</fullName>
    </submittedName>
</protein>
<sequence>MFLFSGIKGIMLFQESTFHPGNGIATFSLGKPHQKRIETPNPEFIHNTAGAEIPEKCTNPAFTKNSDSVFFWGNVLKTDYSRAILFAALPTCIHKIYLIINVLRI</sequence>
<gene>
    <name evidence="1" type="ORF">SAMN04515674_10873</name>
</gene>
<accession>A0A1I5UVA3</accession>
<name>A0A1I5UVA3_9BACT</name>
<dbReference type="STRING" id="1079859.SAMN04515674_10873"/>